<dbReference type="InterPro" id="IPR013785">
    <property type="entry name" value="Aldolase_TIM"/>
</dbReference>
<comment type="similarity">
    <text evidence="6 10 11">Belongs to the ribulose-phosphate 3-epimerase family.</text>
</comment>
<evidence type="ECO:0000256" key="13">
    <source>
        <dbReference type="PIRSR" id="PIRSR001461-2"/>
    </source>
</evidence>
<feature type="active site" description="Proton acceptor" evidence="10 12">
    <location>
        <position position="36"/>
    </location>
</feature>
<evidence type="ECO:0000313" key="16">
    <source>
        <dbReference type="Proteomes" id="UP000823641"/>
    </source>
</evidence>
<dbReference type="EC" id="5.1.3.1" evidence="7 10"/>
<reference evidence="15" key="1">
    <citation type="submission" date="2020-10" db="EMBL/GenBank/DDBJ databases">
        <authorList>
            <person name="Gilroy R."/>
        </authorList>
    </citation>
    <scope>NUCLEOTIDE SEQUENCE</scope>
    <source>
        <strain evidence="15">G3-3990</strain>
    </source>
</reference>
<dbReference type="PROSITE" id="PS01085">
    <property type="entry name" value="RIBUL_P_3_EPIMER_1"/>
    <property type="match status" value="1"/>
</dbReference>
<evidence type="ECO:0000256" key="4">
    <source>
        <dbReference type="ARBA" id="ARBA00001947"/>
    </source>
</evidence>
<keyword evidence="10 11" id="KW-0119">Carbohydrate metabolism</keyword>
<dbReference type="HAMAP" id="MF_02227">
    <property type="entry name" value="RPE"/>
    <property type="match status" value="1"/>
</dbReference>
<feature type="binding site" evidence="10 13">
    <location>
        <position position="67"/>
    </location>
    <ligand>
        <name>a divalent metal cation</name>
        <dbReference type="ChEBI" id="CHEBI:60240"/>
    </ligand>
</feature>
<dbReference type="AlphaFoldDB" id="A0A9D9HVH5"/>
<dbReference type="SUPFAM" id="SSF51366">
    <property type="entry name" value="Ribulose-phoshate binding barrel"/>
    <property type="match status" value="1"/>
</dbReference>
<dbReference type="EMBL" id="JADIMG010000089">
    <property type="protein sequence ID" value="MBO8460526.1"/>
    <property type="molecule type" value="Genomic_DNA"/>
</dbReference>
<comment type="cofactor">
    <cofactor evidence="4">
        <name>Zn(2+)</name>
        <dbReference type="ChEBI" id="CHEBI:29105"/>
    </cofactor>
</comment>
<comment type="pathway">
    <text evidence="10">Carbohydrate degradation.</text>
</comment>
<comment type="caution">
    <text evidence="15">The sequence shown here is derived from an EMBL/GenBank/DDBJ whole genome shotgun (WGS) entry which is preliminary data.</text>
</comment>
<keyword evidence="13" id="KW-0170">Cobalt</keyword>
<reference evidence="15" key="2">
    <citation type="journal article" date="2021" name="PeerJ">
        <title>Extensive microbial diversity within the chicken gut microbiome revealed by metagenomics and culture.</title>
        <authorList>
            <person name="Gilroy R."/>
            <person name="Ravi A."/>
            <person name="Getino M."/>
            <person name="Pursley I."/>
            <person name="Horton D.L."/>
            <person name="Alikhan N.F."/>
            <person name="Baker D."/>
            <person name="Gharbi K."/>
            <person name="Hall N."/>
            <person name="Watson M."/>
            <person name="Adriaenssens E.M."/>
            <person name="Foster-Nyarko E."/>
            <person name="Jarju S."/>
            <person name="Secka A."/>
            <person name="Antonio M."/>
            <person name="Oren A."/>
            <person name="Chaudhuri R.R."/>
            <person name="La Ragione R."/>
            <person name="Hildebrand F."/>
            <person name="Pallen M.J."/>
        </authorList>
    </citation>
    <scope>NUCLEOTIDE SEQUENCE</scope>
    <source>
        <strain evidence="15">G3-3990</strain>
    </source>
</reference>
<feature type="binding site" evidence="10 14">
    <location>
        <position position="67"/>
    </location>
    <ligand>
        <name>substrate</name>
    </ligand>
</feature>
<dbReference type="GO" id="GO:0046872">
    <property type="term" value="F:metal ion binding"/>
    <property type="evidence" value="ECO:0007669"/>
    <property type="project" value="UniProtKB-UniRule"/>
</dbReference>
<accession>A0A9D9HVH5</accession>
<evidence type="ECO:0000256" key="7">
    <source>
        <dbReference type="ARBA" id="ARBA00013188"/>
    </source>
</evidence>
<feature type="binding site" evidence="10 14">
    <location>
        <begin position="143"/>
        <end position="146"/>
    </location>
    <ligand>
        <name>substrate</name>
    </ligand>
</feature>
<evidence type="ECO:0000256" key="2">
    <source>
        <dbReference type="ARBA" id="ARBA00001936"/>
    </source>
</evidence>
<evidence type="ECO:0000256" key="1">
    <source>
        <dbReference type="ARBA" id="ARBA00001782"/>
    </source>
</evidence>
<dbReference type="InterPro" id="IPR011060">
    <property type="entry name" value="RibuloseP-bd_barrel"/>
</dbReference>
<comment type="caution">
    <text evidence="10">Lacks conserved residue(s) required for the propagation of feature annotation.</text>
</comment>
<comment type="cofactor">
    <cofactor evidence="2">
        <name>Mn(2+)</name>
        <dbReference type="ChEBI" id="CHEBI:29035"/>
    </cofactor>
</comment>
<evidence type="ECO:0000256" key="3">
    <source>
        <dbReference type="ARBA" id="ARBA00001941"/>
    </source>
</evidence>
<dbReference type="Proteomes" id="UP000823641">
    <property type="component" value="Unassembled WGS sequence"/>
</dbReference>
<dbReference type="NCBIfam" id="TIGR01163">
    <property type="entry name" value="rpe"/>
    <property type="match status" value="1"/>
</dbReference>
<feature type="binding site" evidence="10 14">
    <location>
        <position position="9"/>
    </location>
    <ligand>
        <name>substrate</name>
    </ligand>
</feature>
<dbReference type="Gene3D" id="3.20.20.70">
    <property type="entry name" value="Aldolase class I"/>
    <property type="match status" value="1"/>
</dbReference>
<feature type="binding site" evidence="14">
    <location>
        <position position="178"/>
    </location>
    <ligand>
        <name>substrate</name>
    </ligand>
</feature>
<dbReference type="GO" id="GO:0004750">
    <property type="term" value="F:D-ribulose-phosphate 3-epimerase activity"/>
    <property type="evidence" value="ECO:0007669"/>
    <property type="project" value="UniProtKB-UniRule"/>
</dbReference>
<dbReference type="GO" id="GO:0019323">
    <property type="term" value="P:pentose catabolic process"/>
    <property type="evidence" value="ECO:0007669"/>
    <property type="project" value="UniProtKB-UniRule"/>
</dbReference>
<dbReference type="PIRSF" id="PIRSF001461">
    <property type="entry name" value="RPE"/>
    <property type="match status" value="1"/>
</dbReference>
<name>A0A9D9HVH5_9BACT</name>
<evidence type="ECO:0000256" key="10">
    <source>
        <dbReference type="HAMAP-Rule" id="MF_02227"/>
    </source>
</evidence>
<dbReference type="GO" id="GO:0005737">
    <property type="term" value="C:cytoplasm"/>
    <property type="evidence" value="ECO:0007669"/>
    <property type="project" value="UniProtKB-ARBA"/>
</dbReference>
<dbReference type="InterPro" id="IPR000056">
    <property type="entry name" value="Ribul_P_3_epim-like"/>
</dbReference>
<dbReference type="Pfam" id="PF00834">
    <property type="entry name" value="Ribul_P_3_epim"/>
    <property type="match status" value="1"/>
</dbReference>
<evidence type="ECO:0000256" key="5">
    <source>
        <dbReference type="ARBA" id="ARBA00001954"/>
    </source>
</evidence>
<proteinExistence type="inferred from homology"/>
<gene>
    <name evidence="10 15" type="primary">rpe</name>
    <name evidence="15" type="ORF">IAA73_09365</name>
</gene>
<evidence type="ECO:0000256" key="12">
    <source>
        <dbReference type="PIRSR" id="PIRSR001461-1"/>
    </source>
</evidence>
<comment type="catalytic activity">
    <reaction evidence="1 10 11">
        <text>D-ribulose 5-phosphate = D-xylulose 5-phosphate</text>
        <dbReference type="Rhea" id="RHEA:13677"/>
        <dbReference type="ChEBI" id="CHEBI:57737"/>
        <dbReference type="ChEBI" id="CHEBI:58121"/>
        <dbReference type="EC" id="5.1.3.1"/>
    </reaction>
</comment>
<organism evidence="15 16">
    <name type="scientific">Candidatus Gallipaludibacter merdavium</name>
    <dbReference type="NCBI Taxonomy" id="2840839"/>
    <lineage>
        <taxon>Bacteria</taxon>
        <taxon>Pseudomonadati</taxon>
        <taxon>Bacteroidota</taxon>
        <taxon>Bacteroidia</taxon>
        <taxon>Bacteroidales</taxon>
        <taxon>Candidatus Gallipaludibacter</taxon>
    </lineage>
</organism>
<keyword evidence="13" id="KW-0862">Zinc</keyword>
<keyword evidence="8 10" id="KW-0479">Metal-binding</keyword>
<feature type="binding site" evidence="10 13">
    <location>
        <position position="34"/>
    </location>
    <ligand>
        <name>a divalent metal cation</name>
        <dbReference type="ChEBI" id="CHEBI:60240"/>
    </ligand>
</feature>
<evidence type="ECO:0000313" key="15">
    <source>
        <dbReference type="EMBL" id="MBO8460526.1"/>
    </source>
</evidence>
<evidence type="ECO:0000256" key="11">
    <source>
        <dbReference type="PIRNR" id="PIRNR001461"/>
    </source>
</evidence>
<evidence type="ECO:0000256" key="8">
    <source>
        <dbReference type="ARBA" id="ARBA00022723"/>
    </source>
</evidence>
<comment type="cofactor">
    <cofactor evidence="10 13">
        <name>a divalent metal cation</name>
        <dbReference type="ChEBI" id="CHEBI:60240"/>
    </cofactor>
    <text evidence="10 13">Binds 1 divalent metal cation per subunit.</text>
</comment>
<feature type="active site" description="Proton donor" evidence="10 12">
    <location>
        <position position="176"/>
    </location>
</feature>
<evidence type="ECO:0000256" key="14">
    <source>
        <dbReference type="PIRSR" id="PIRSR001461-3"/>
    </source>
</evidence>
<evidence type="ECO:0000256" key="6">
    <source>
        <dbReference type="ARBA" id="ARBA00009541"/>
    </source>
</evidence>
<dbReference type="CDD" id="cd00429">
    <property type="entry name" value="RPE"/>
    <property type="match status" value="1"/>
</dbReference>
<evidence type="ECO:0000256" key="9">
    <source>
        <dbReference type="ARBA" id="ARBA00023235"/>
    </source>
</evidence>
<feature type="binding site" evidence="10 13">
    <location>
        <position position="176"/>
    </location>
    <ligand>
        <name>a divalent metal cation</name>
        <dbReference type="ChEBI" id="CHEBI:60240"/>
    </ligand>
</feature>
<dbReference type="GO" id="GO:0006098">
    <property type="term" value="P:pentose-phosphate shunt"/>
    <property type="evidence" value="ECO:0007669"/>
    <property type="project" value="UniProtKB-UniRule"/>
</dbReference>
<feature type="binding site" evidence="10">
    <location>
        <begin position="176"/>
        <end position="178"/>
    </location>
    <ligand>
        <name>substrate</name>
    </ligand>
</feature>
<comment type="cofactor">
    <cofactor evidence="3">
        <name>Co(2+)</name>
        <dbReference type="ChEBI" id="CHEBI:48828"/>
    </cofactor>
</comment>
<dbReference type="FunFam" id="3.20.20.70:FF:000004">
    <property type="entry name" value="Ribulose-phosphate 3-epimerase"/>
    <property type="match status" value="1"/>
</dbReference>
<protein>
    <recommendedName>
        <fullName evidence="7 10">Ribulose-phosphate 3-epimerase</fullName>
        <ecNumber evidence="7 10">5.1.3.1</ecNumber>
    </recommendedName>
</protein>
<dbReference type="PANTHER" id="PTHR11749">
    <property type="entry name" value="RIBULOSE-5-PHOSPHATE-3-EPIMERASE"/>
    <property type="match status" value="1"/>
</dbReference>
<comment type="cofactor">
    <cofactor evidence="5">
        <name>Fe(2+)</name>
        <dbReference type="ChEBI" id="CHEBI:29033"/>
    </cofactor>
</comment>
<keyword evidence="9 10" id="KW-0413">Isomerase</keyword>
<sequence>MKNKIISPSLLSADFGCLNEACDMINASNAEWLHIDVMDGVFVPNISFGFPVMKAVKKRCTKPLDVHLMIVHPEKYVERFVDAGAYSVGFHLEAVDDPRPILDLIRKKGAKTCLTINPDIPVERLYPYLDEVDMVLLMSVFAGYGGQKFIESSYEKLDTLRAEIDRRGLSTLIEMDGGVNVDNAPLLFQHGADALVAGNAVFSSDDPIKTIDLLKR</sequence>
<feature type="binding site" evidence="10 13">
    <location>
        <position position="36"/>
    </location>
    <ligand>
        <name>a divalent metal cation</name>
        <dbReference type="ChEBI" id="CHEBI:60240"/>
    </ligand>
</feature>
<dbReference type="InterPro" id="IPR026019">
    <property type="entry name" value="Ribul_P_3_epim"/>
</dbReference>
<comment type="function">
    <text evidence="10">Catalyzes the reversible epimerization of D-ribulose 5-phosphate to D-xylulose 5-phosphate.</text>
</comment>
<dbReference type="NCBIfam" id="NF004076">
    <property type="entry name" value="PRK05581.1-4"/>
    <property type="match status" value="1"/>
</dbReference>
<keyword evidence="13" id="KW-0464">Manganese</keyword>